<dbReference type="Pfam" id="PF11523">
    <property type="entry name" value="DUF3223"/>
    <property type="match status" value="1"/>
</dbReference>
<name>A0A498HUH6_MALDO</name>
<evidence type="ECO:0000313" key="6">
    <source>
        <dbReference type="EMBL" id="RXH72811.1"/>
    </source>
</evidence>
<dbReference type="GO" id="GO:0009658">
    <property type="term" value="P:chloroplast organization"/>
    <property type="evidence" value="ECO:0007669"/>
    <property type="project" value="TreeGrafter"/>
</dbReference>
<dbReference type="EMBL" id="RDQH01000341">
    <property type="protein sequence ID" value="RXH72811.1"/>
    <property type="molecule type" value="Genomic_DNA"/>
</dbReference>
<evidence type="ECO:0008006" key="8">
    <source>
        <dbReference type="Google" id="ProtNLM"/>
    </source>
</evidence>
<dbReference type="FunFam" id="3.10.450.40:FF:000008">
    <property type="entry name" value="Protein DCL, chloroplastic"/>
    <property type="match status" value="1"/>
</dbReference>
<accession>A0A498HUH6</accession>
<gene>
    <name evidence="6" type="ORF">DVH24_012495</name>
</gene>
<keyword evidence="7" id="KW-1185">Reference proteome</keyword>
<keyword evidence="2" id="KW-0150">Chloroplast</keyword>
<proteinExistence type="predicted"/>
<dbReference type="AlphaFoldDB" id="A0A498HUH6"/>
<dbReference type="GO" id="GO:0009507">
    <property type="term" value="C:chloroplast"/>
    <property type="evidence" value="ECO:0007669"/>
    <property type="project" value="UniProtKB-SubCell"/>
</dbReference>
<protein>
    <recommendedName>
        <fullName evidence="8">DCL protein</fullName>
    </recommendedName>
</protein>
<comment type="subcellular location">
    <subcellularLocation>
        <location evidence="1">Plastid</location>
        <location evidence="1">Chloroplast</location>
    </subcellularLocation>
</comment>
<organism evidence="6 7">
    <name type="scientific">Malus domestica</name>
    <name type="common">Apple</name>
    <name type="synonym">Pyrus malus</name>
    <dbReference type="NCBI Taxonomy" id="3750"/>
    <lineage>
        <taxon>Eukaryota</taxon>
        <taxon>Viridiplantae</taxon>
        <taxon>Streptophyta</taxon>
        <taxon>Embryophyta</taxon>
        <taxon>Tracheophyta</taxon>
        <taxon>Spermatophyta</taxon>
        <taxon>Magnoliopsida</taxon>
        <taxon>eudicotyledons</taxon>
        <taxon>Gunneridae</taxon>
        <taxon>Pentapetalae</taxon>
        <taxon>rosids</taxon>
        <taxon>fabids</taxon>
        <taxon>Rosales</taxon>
        <taxon>Rosaceae</taxon>
        <taxon>Amygdaloideae</taxon>
        <taxon>Maleae</taxon>
        <taxon>Malus</taxon>
    </lineage>
</organism>
<evidence type="ECO:0000256" key="4">
    <source>
        <dbReference type="ARBA" id="ARBA00022946"/>
    </source>
</evidence>
<comment type="caution">
    <text evidence="6">The sequence shown here is derived from an EMBL/GenBank/DDBJ whole genome shotgun (WGS) entry which is preliminary data.</text>
</comment>
<evidence type="ECO:0000256" key="3">
    <source>
        <dbReference type="ARBA" id="ARBA00022640"/>
    </source>
</evidence>
<reference evidence="6 7" key="1">
    <citation type="submission" date="2018-10" db="EMBL/GenBank/DDBJ databases">
        <title>A high-quality apple genome assembly.</title>
        <authorList>
            <person name="Hu J."/>
        </authorList>
    </citation>
    <scope>NUCLEOTIDE SEQUENCE [LARGE SCALE GENOMIC DNA]</scope>
    <source>
        <strain evidence="7">cv. HFTH1</strain>
        <tissue evidence="6">Young leaf</tissue>
    </source>
</reference>
<dbReference type="PANTHER" id="PTHR33415">
    <property type="entry name" value="PROTEIN EMBRYO DEFECTIVE 514"/>
    <property type="match status" value="1"/>
</dbReference>
<keyword evidence="3" id="KW-0934">Plastid</keyword>
<dbReference type="PANTHER" id="PTHR33415:SF4">
    <property type="entry name" value="DCL PROTEIN (DUF3223)"/>
    <property type="match status" value="1"/>
</dbReference>
<dbReference type="InterPro" id="IPR044673">
    <property type="entry name" value="DCL-like"/>
</dbReference>
<dbReference type="GO" id="GO:1901259">
    <property type="term" value="P:chloroplast rRNA processing"/>
    <property type="evidence" value="ECO:0007669"/>
    <property type="project" value="UniProtKB-ARBA"/>
</dbReference>
<sequence>MTTTTRMATLSPVLLRTISFLCARVHHQRLGLRLAVRSGRACCSGASESTRAEEPRESLLSSADGSALRGVLSVKEPPKYPRWDDPDYCKWKDKEREILNDIEPVVLLAKEILHSDRYMDGEQLTEEDEKVVVERLLAHHPQSKDKIGCGIDSIMVDRHPQFKHSRCLFVIRTDGVWIDFSYQKCLRAYIRDKYPSHADRFIREHFKRDAHEMIFELYLGRGMSFVFRPSVTYI</sequence>
<feature type="region of interest" description="Disordered" evidence="5">
    <location>
        <begin position="45"/>
        <end position="64"/>
    </location>
</feature>
<evidence type="ECO:0000313" key="7">
    <source>
        <dbReference type="Proteomes" id="UP000290289"/>
    </source>
</evidence>
<evidence type="ECO:0000256" key="1">
    <source>
        <dbReference type="ARBA" id="ARBA00004229"/>
    </source>
</evidence>
<evidence type="ECO:0000256" key="5">
    <source>
        <dbReference type="SAM" id="MobiDB-lite"/>
    </source>
</evidence>
<keyword evidence="4" id="KW-0809">Transit peptide</keyword>
<dbReference type="Gene3D" id="3.10.450.40">
    <property type="match status" value="1"/>
</dbReference>
<evidence type="ECO:0000256" key="2">
    <source>
        <dbReference type="ARBA" id="ARBA00022528"/>
    </source>
</evidence>
<dbReference type="Proteomes" id="UP000290289">
    <property type="component" value="Chromosome 15"/>
</dbReference>